<dbReference type="OrthoDB" id="5402897at2759"/>
<dbReference type="AlphaFoldDB" id="A0A9W8RUG5"/>
<comment type="caution">
    <text evidence="1">The sequence shown here is derived from an EMBL/GenBank/DDBJ whole genome shotgun (WGS) entry which is preliminary data.</text>
</comment>
<proteinExistence type="predicted"/>
<keyword evidence="2" id="KW-1185">Reference proteome</keyword>
<evidence type="ECO:0000313" key="1">
    <source>
        <dbReference type="EMBL" id="KAJ4252400.1"/>
    </source>
</evidence>
<gene>
    <name evidence="1" type="ORF">NW762_010998</name>
</gene>
<reference evidence="1" key="1">
    <citation type="submission" date="2022-09" db="EMBL/GenBank/DDBJ databases">
        <title>Fusarium specimens isolated from Avocado Roots.</title>
        <authorList>
            <person name="Stajich J."/>
            <person name="Roper C."/>
            <person name="Heimlech-Rivalta G."/>
        </authorList>
    </citation>
    <scope>NUCLEOTIDE SEQUENCE</scope>
    <source>
        <strain evidence="1">CF00136</strain>
    </source>
</reference>
<sequence>MSSSQLPPLVHRQLVPADSITANYDNEAGILILQASGQHVDFTRDIKFHRLPFAGGLLFELQGLVGPIIQGESPYDITDGFNIELPNITDPSNTVVVNTANKKGWVVPIQYNKSSATQPKSTTNGKTNSDVPEFKTVAGDHTIVVPLDKPYTIKQGDSFKGKGGAINLAFDDQYSNLTDASIEDGKIEWTLVPFQTGQTEVAVFVGQTDPPFFYRVNYNVEIVSPKDSVTSKAVAIVPVSADKSNGYSTNGSNGSQQVPKTDGLPLSWDDFVNIGYNLIKKQYPDAALYEIDATPVTRKPVSNEWGLVNNRIVCGLDGKTAIIQSTGWGEFGPVQVIDSPWLGDVVINWPVSLEIHDAFSILRKGGYKQPVEAVTLRQPLYPGDDQPFYIFSIGNEFIAVGVNDKKIQNFGVSEHKIQKA</sequence>
<evidence type="ECO:0000313" key="2">
    <source>
        <dbReference type="Proteomes" id="UP001152049"/>
    </source>
</evidence>
<protein>
    <submittedName>
        <fullName evidence="1">Uncharacterized protein</fullName>
    </submittedName>
</protein>
<accession>A0A9W8RUG5</accession>
<organism evidence="1 2">
    <name type="scientific">Fusarium torreyae</name>
    <dbReference type="NCBI Taxonomy" id="1237075"/>
    <lineage>
        <taxon>Eukaryota</taxon>
        <taxon>Fungi</taxon>
        <taxon>Dikarya</taxon>
        <taxon>Ascomycota</taxon>
        <taxon>Pezizomycotina</taxon>
        <taxon>Sordariomycetes</taxon>
        <taxon>Hypocreomycetidae</taxon>
        <taxon>Hypocreales</taxon>
        <taxon>Nectriaceae</taxon>
        <taxon>Fusarium</taxon>
    </lineage>
</organism>
<dbReference type="EMBL" id="JAOQAZ010000026">
    <property type="protein sequence ID" value="KAJ4252400.1"/>
    <property type="molecule type" value="Genomic_DNA"/>
</dbReference>
<dbReference type="Proteomes" id="UP001152049">
    <property type="component" value="Unassembled WGS sequence"/>
</dbReference>
<name>A0A9W8RUG5_9HYPO</name>